<dbReference type="GeneID" id="20650697"/>
<organism evidence="2 3">
    <name type="scientific">Phytophthora sojae (strain P6497)</name>
    <name type="common">Soybean stem and root rot agent</name>
    <name type="synonym">Phytophthora megasperma f. sp. glycines</name>
    <dbReference type="NCBI Taxonomy" id="1094619"/>
    <lineage>
        <taxon>Eukaryota</taxon>
        <taxon>Sar</taxon>
        <taxon>Stramenopiles</taxon>
        <taxon>Oomycota</taxon>
        <taxon>Peronosporomycetes</taxon>
        <taxon>Peronosporales</taxon>
        <taxon>Peronosporaceae</taxon>
        <taxon>Phytophthora</taxon>
    </lineage>
</organism>
<gene>
    <name evidence="2" type="ORF">PHYSODRAFT_379976</name>
</gene>
<dbReference type="Pfam" id="PF21056">
    <property type="entry name" value="ZSWIM1-3_RNaseH-like"/>
    <property type="match status" value="1"/>
</dbReference>
<dbReference type="EMBL" id="JH159154">
    <property type="protein sequence ID" value="EGZ17928.1"/>
    <property type="molecule type" value="Genomic_DNA"/>
</dbReference>
<dbReference type="InterPro" id="IPR052579">
    <property type="entry name" value="Zinc_finger_SWIM"/>
</dbReference>
<dbReference type="RefSeq" id="XP_009526986.1">
    <property type="nucleotide sequence ID" value="XM_009528691.1"/>
</dbReference>
<dbReference type="Proteomes" id="UP000002640">
    <property type="component" value="Unassembled WGS sequence"/>
</dbReference>
<accession>G4ZFJ1</accession>
<dbReference type="InParanoid" id="G4ZFJ1"/>
<reference evidence="2 3" key="1">
    <citation type="journal article" date="2006" name="Science">
        <title>Phytophthora genome sequences uncover evolutionary origins and mechanisms of pathogenesis.</title>
        <authorList>
            <person name="Tyler B.M."/>
            <person name="Tripathy S."/>
            <person name="Zhang X."/>
            <person name="Dehal P."/>
            <person name="Jiang R.H."/>
            <person name="Aerts A."/>
            <person name="Arredondo F.D."/>
            <person name="Baxter L."/>
            <person name="Bensasson D."/>
            <person name="Beynon J.L."/>
            <person name="Chapman J."/>
            <person name="Damasceno C.M."/>
            <person name="Dorrance A.E."/>
            <person name="Dou D."/>
            <person name="Dickerman A.W."/>
            <person name="Dubchak I.L."/>
            <person name="Garbelotto M."/>
            <person name="Gijzen M."/>
            <person name="Gordon S.G."/>
            <person name="Govers F."/>
            <person name="Grunwald N.J."/>
            <person name="Huang W."/>
            <person name="Ivors K.L."/>
            <person name="Jones R.W."/>
            <person name="Kamoun S."/>
            <person name="Krampis K."/>
            <person name="Lamour K.H."/>
            <person name="Lee M.K."/>
            <person name="McDonald W.H."/>
            <person name="Medina M."/>
            <person name="Meijer H.J."/>
            <person name="Nordberg E.K."/>
            <person name="Maclean D.J."/>
            <person name="Ospina-Giraldo M.D."/>
            <person name="Morris P.F."/>
            <person name="Phuntumart V."/>
            <person name="Putnam N.H."/>
            <person name="Rash S."/>
            <person name="Rose J.K."/>
            <person name="Sakihama Y."/>
            <person name="Salamov A.A."/>
            <person name="Savidor A."/>
            <person name="Scheuring C.F."/>
            <person name="Smith B.M."/>
            <person name="Sobral B.W."/>
            <person name="Terry A."/>
            <person name="Torto-Alalibo T.A."/>
            <person name="Win J."/>
            <person name="Xu Z."/>
            <person name="Zhang H."/>
            <person name="Grigoriev I.V."/>
            <person name="Rokhsar D.S."/>
            <person name="Boore J.L."/>
        </authorList>
    </citation>
    <scope>NUCLEOTIDE SEQUENCE [LARGE SCALE GENOMIC DNA]</scope>
    <source>
        <strain evidence="2 3">P6497</strain>
    </source>
</reference>
<keyword evidence="3" id="KW-1185">Reference proteome</keyword>
<dbReference type="PANTHER" id="PTHR31569">
    <property type="entry name" value="SWIM-TYPE DOMAIN-CONTAINING PROTEIN"/>
    <property type="match status" value="1"/>
</dbReference>
<sequence length="128" mass="14600">EGNDCLVLKASDDVVCGVALINQAQKLHYQRWGECLLLDWTHRTNHLGWHLGELMVTGGHGKGLSVCEMIVADQKKETMRQCVQFFKDHVGANITETFVIDKDFQEWDVLEEIYPEAKVLLCQFHALT</sequence>
<name>G4ZFJ1_PHYSP</name>
<evidence type="ECO:0000259" key="1">
    <source>
        <dbReference type="Pfam" id="PF21056"/>
    </source>
</evidence>
<dbReference type="PANTHER" id="PTHR31569:SF4">
    <property type="entry name" value="SWIM-TYPE DOMAIN-CONTAINING PROTEIN"/>
    <property type="match status" value="1"/>
</dbReference>
<proteinExistence type="predicted"/>
<feature type="non-terminal residue" evidence="2">
    <location>
        <position position="1"/>
    </location>
</feature>
<dbReference type="AlphaFoldDB" id="G4ZFJ1"/>
<feature type="domain" description="ZSWIM1/3 RNaseH-like" evidence="1">
    <location>
        <begin position="11"/>
        <end position="120"/>
    </location>
</feature>
<dbReference type="InterPro" id="IPR048324">
    <property type="entry name" value="ZSWIM1-3_RNaseH-like"/>
</dbReference>
<dbReference type="KEGG" id="psoj:PHYSODRAFT_379976"/>
<protein>
    <recommendedName>
        <fullName evidence="1">ZSWIM1/3 RNaseH-like domain-containing protein</fullName>
    </recommendedName>
</protein>
<evidence type="ECO:0000313" key="3">
    <source>
        <dbReference type="Proteomes" id="UP000002640"/>
    </source>
</evidence>
<evidence type="ECO:0000313" key="2">
    <source>
        <dbReference type="EMBL" id="EGZ17928.1"/>
    </source>
</evidence>
<feature type="non-terminal residue" evidence="2">
    <location>
        <position position="128"/>
    </location>
</feature>